<keyword evidence="3" id="KW-1185">Reference proteome</keyword>
<comment type="caution">
    <text evidence="2">The sequence shown here is derived from an EMBL/GenBank/DDBJ whole genome shotgun (WGS) entry which is preliminary data.</text>
</comment>
<protein>
    <submittedName>
        <fullName evidence="2">VOC family protein</fullName>
    </submittedName>
</protein>
<dbReference type="RefSeq" id="WP_200750349.1">
    <property type="nucleotide sequence ID" value="NZ_JAEOAH010000047.1"/>
</dbReference>
<gene>
    <name evidence="2" type="ORF">JFL43_19830</name>
</gene>
<dbReference type="InterPro" id="IPR029068">
    <property type="entry name" value="Glyas_Bleomycin-R_OHBP_Dase"/>
</dbReference>
<sequence length="134" mass="15543">MKKSFVHHICIQTNHYEKSIKFYTEGLGFKKVQESQDFHERAYNTWLQIGDFYIELQTGKKGEQLRAGDANNQGLAHFCLWVDNLTAEVAHLLQLQMQFKMKDGEYIYQVENGALCKVIAPEGTIVELRDQRGM</sequence>
<proteinExistence type="predicted"/>
<evidence type="ECO:0000259" key="1">
    <source>
        <dbReference type="PROSITE" id="PS51819"/>
    </source>
</evidence>
<accession>A0ABS1HCA7</accession>
<dbReference type="Proteomes" id="UP000618943">
    <property type="component" value="Unassembled WGS sequence"/>
</dbReference>
<dbReference type="SUPFAM" id="SSF54593">
    <property type="entry name" value="Glyoxalase/Bleomycin resistance protein/Dihydroxybiphenyl dioxygenase"/>
    <property type="match status" value="1"/>
</dbReference>
<reference evidence="2 3" key="1">
    <citation type="submission" date="2020-12" db="EMBL/GenBank/DDBJ databases">
        <title>YIM B01967 draft genome.</title>
        <authorList>
            <person name="Yan X."/>
        </authorList>
    </citation>
    <scope>NUCLEOTIDE SEQUENCE [LARGE SCALE GENOMIC DNA]</scope>
    <source>
        <strain evidence="2 3">YIM B01967</strain>
    </source>
</reference>
<dbReference type="Pfam" id="PF13669">
    <property type="entry name" value="Glyoxalase_4"/>
    <property type="match status" value="1"/>
</dbReference>
<dbReference type="PROSITE" id="PS51819">
    <property type="entry name" value="VOC"/>
    <property type="match status" value="1"/>
</dbReference>
<dbReference type="InterPro" id="IPR037523">
    <property type="entry name" value="VOC_core"/>
</dbReference>
<evidence type="ECO:0000313" key="3">
    <source>
        <dbReference type="Proteomes" id="UP000618943"/>
    </source>
</evidence>
<organism evidence="2 3">
    <name type="scientific">Viridibacillus soli</name>
    <dbReference type="NCBI Taxonomy" id="2798301"/>
    <lineage>
        <taxon>Bacteria</taxon>
        <taxon>Bacillati</taxon>
        <taxon>Bacillota</taxon>
        <taxon>Bacilli</taxon>
        <taxon>Bacillales</taxon>
        <taxon>Caryophanaceae</taxon>
        <taxon>Viridibacillus</taxon>
    </lineage>
</organism>
<name>A0ABS1HCA7_9BACL</name>
<evidence type="ECO:0000313" key="2">
    <source>
        <dbReference type="EMBL" id="MBK3497044.1"/>
    </source>
</evidence>
<feature type="domain" description="VOC" evidence="1">
    <location>
        <begin position="5"/>
        <end position="131"/>
    </location>
</feature>
<dbReference type="EMBL" id="JAEOAH010000047">
    <property type="protein sequence ID" value="MBK3497044.1"/>
    <property type="molecule type" value="Genomic_DNA"/>
</dbReference>
<dbReference type="Gene3D" id="3.10.180.10">
    <property type="entry name" value="2,3-Dihydroxybiphenyl 1,2-Dioxygenase, domain 1"/>
    <property type="match status" value="1"/>
</dbReference>